<protein>
    <submittedName>
        <fullName evidence="1">Uncharacterized protein</fullName>
    </submittedName>
</protein>
<keyword evidence="2" id="KW-1185">Reference proteome</keyword>
<dbReference type="AlphaFoldDB" id="A0A392SXS4"/>
<evidence type="ECO:0000313" key="2">
    <source>
        <dbReference type="Proteomes" id="UP000265520"/>
    </source>
</evidence>
<reference evidence="1 2" key="1">
    <citation type="journal article" date="2018" name="Front. Plant Sci.">
        <title>Red Clover (Trifolium pratense) and Zigzag Clover (T. medium) - A Picture of Genomic Similarities and Differences.</title>
        <authorList>
            <person name="Dluhosova J."/>
            <person name="Istvanek J."/>
            <person name="Nedelnik J."/>
            <person name="Repkova J."/>
        </authorList>
    </citation>
    <scope>NUCLEOTIDE SEQUENCE [LARGE SCALE GENOMIC DNA]</scope>
    <source>
        <strain evidence="2">cv. 10/8</strain>
        <tissue evidence="1">Leaf</tissue>
    </source>
</reference>
<dbReference type="EMBL" id="LXQA010451271">
    <property type="protein sequence ID" value="MCI52690.1"/>
    <property type="molecule type" value="Genomic_DNA"/>
</dbReference>
<evidence type="ECO:0000313" key="1">
    <source>
        <dbReference type="EMBL" id="MCI52690.1"/>
    </source>
</evidence>
<accession>A0A392SXS4</accession>
<sequence>AQALWDAPVPENFKIPNLPTFEGRTDPLEHLMAVGTQLAIIGATEHLKCKLLSGTLKEAALRWYILILWETTLSKKS</sequence>
<dbReference type="Proteomes" id="UP000265520">
    <property type="component" value="Unassembled WGS sequence"/>
</dbReference>
<name>A0A392SXS4_9FABA</name>
<feature type="non-terminal residue" evidence="1">
    <location>
        <position position="1"/>
    </location>
</feature>
<proteinExistence type="predicted"/>
<organism evidence="1 2">
    <name type="scientific">Trifolium medium</name>
    <dbReference type="NCBI Taxonomy" id="97028"/>
    <lineage>
        <taxon>Eukaryota</taxon>
        <taxon>Viridiplantae</taxon>
        <taxon>Streptophyta</taxon>
        <taxon>Embryophyta</taxon>
        <taxon>Tracheophyta</taxon>
        <taxon>Spermatophyta</taxon>
        <taxon>Magnoliopsida</taxon>
        <taxon>eudicotyledons</taxon>
        <taxon>Gunneridae</taxon>
        <taxon>Pentapetalae</taxon>
        <taxon>rosids</taxon>
        <taxon>fabids</taxon>
        <taxon>Fabales</taxon>
        <taxon>Fabaceae</taxon>
        <taxon>Papilionoideae</taxon>
        <taxon>50 kb inversion clade</taxon>
        <taxon>NPAAA clade</taxon>
        <taxon>Hologalegina</taxon>
        <taxon>IRL clade</taxon>
        <taxon>Trifolieae</taxon>
        <taxon>Trifolium</taxon>
    </lineage>
</organism>
<comment type="caution">
    <text evidence="1">The sequence shown here is derived from an EMBL/GenBank/DDBJ whole genome shotgun (WGS) entry which is preliminary data.</text>
</comment>